<dbReference type="AlphaFoldDB" id="A0AA86MZN3"/>
<dbReference type="Pfam" id="PF13401">
    <property type="entry name" value="AAA_22"/>
    <property type="match status" value="1"/>
</dbReference>
<evidence type="ECO:0000313" key="5">
    <source>
        <dbReference type="Proteomes" id="UP001179121"/>
    </source>
</evidence>
<dbReference type="InterPro" id="IPR049945">
    <property type="entry name" value="AAA_22"/>
</dbReference>
<dbReference type="RefSeq" id="WP_289268781.1">
    <property type="nucleotide sequence ID" value="NZ_OX365700.1"/>
</dbReference>
<reference evidence="4" key="1">
    <citation type="submission" date="2022-10" db="EMBL/GenBank/DDBJ databases">
        <authorList>
            <person name="Koch H."/>
        </authorList>
    </citation>
    <scope>NUCLEOTIDE SEQUENCE</scope>
    <source>
        <strain evidence="4">DNF</strain>
    </source>
</reference>
<dbReference type="PANTHER" id="PTHR35894:SF5">
    <property type="entry name" value="MU-LIKE PROPHAGE FLUMU DNA TRANSPOSITION PROTEIN B"/>
    <property type="match status" value="1"/>
</dbReference>
<accession>A0AA86MZN3</accession>
<evidence type="ECO:0000256" key="1">
    <source>
        <dbReference type="PROSITE-ProRule" id="PRU00339"/>
    </source>
</evidence>
<gene>
    <name evidence="4" type="ORF">DNFV4_02457</name>
</gene>
<dbReference type="KEGG" id="nti:DNFV4_02457"/>
<dbReference type="InterPro" id="IPR011990">
    <property type="entry name" value="TPR-like_helical_dom_sf"/>
</dbReference>
<keyword evidence="5" id="KW-1185">Reference proteome</keyword>
<dbReference type="Proteomes" id="UP001179121">
    <property type="component" value="Chromosome"/>
</dbReference>
<feature type="repeat" description="TPR" evidence="1">
    <location>
        <begin position="409"/>
        <end position="442"/>
    </location>
</feature>
<dbReference type="InterPro" id="IPR003593">
    <property type="entry name" value="AAA+_ATPase"/>
</dbReference>
<dbReference type="InterPro" id="IPR027417">
    <property type="entry name" value="P-loop_NTPase"/>
</dbReference>
<sequence length="485" mass="53016">MYEACYGLTTNPFALLPDPDFFWAGPQQQKAWSMLERGLLNGAGFVVVTGEPGTGKTTLLRKFLAAHADRFVAGTISVGPNNTAELLPWILLAFGLDRQASDRVESFQTLSGFLRDQMARGRRALLVVDEAQNLTAPLMEELRLLSNLNDGQTAQLQILLFGQPDLRSLLQRPDARHFAQRIAVAHHLTPLSVEDTSQYIQHRLTIGGGRRKLFTDRACAVICRMAGGIPRVVNQVCDAALSRASLKPAAYVTSRLLIETGPDLIHGGLLPGLSEADPTVATDDDGLSDELPETDGVPSPQNNEPTAAERAESLAEPPADSPAPEATHTHPALEDPQALYDEGMVLKKEGRYQEAMDRFQRLTGDPSLALQAYAQIGICLRASGRLPEAVVAFRKALGTQAAQLDHRTITLHYLLGRTLEDLERWSEATSAYRRTQRLDPNYKDTGARLEHIKQQAEAAARRKAAEGSWMGDAVHTIQRVLGGKS</sequence>
<feature type="domain" description="AAA+ ATPase" evidence="3">
    <location>
        <begin position="42"/>
        <end position="219"/>
    </location>
</feature>
<dbReference type="InterPro" id="IPR019734">
    <property type="entry name" value="TPR_rpt"/>
</dbReference>
<dbReference type="Gene3D" id="1.25.40.10">
    <property type="entry name" value="Tetratricopeptide repeat domain"/>
    <property type="match status" value="1"/>
</dbReference>
<dbReference type="SMART" id="SM00382">
    <property type="entry name" value="AAA"/>
    <property type="match status" value="1"/>
</dbReference>
<evidence type="ECO:0000256" key="2">
    <source>
        <dbReference type="SAM" id="MobiDB-lite"/>
    </source>
</evidence>
<organism evidence="4 5">
    <name type="scientific">Nitrospira tepida</name>
    <dbReference type="NCBI Taxonomy" id="2973512"/>
    <lineage>
        <taxon>Bacteria</taxon>
        <taxon>Pseudomonadati</taxon>
        <taxon>Nitrospirota</taxon>
        <taxon>Nitrospiria</taxon>
        <taxon>Nitrospirales</taxon>
        <taxon>Nitrospiraceae</taxon>
        <taxon>Nitrospira</taxon>
    </lineage>
</organism>
<dbReference type="InterPro" id="IPR052026">
    <property type="entry name" value="ExeA_AAA_ATPase_DNA-bind"/>
</dbReference>
<dbReference type="SUPFAM" id="SSF52540">
    <property type="entry name" value="P-loop containing nucleoside triphosphate hydrolases"/>
    <property type="match status" value="1"/>
</dbReference>
<dbReference type="Gene3D" id="3.40.50.300">
    <property type="entry name" value="P-loop containing nucleotide triphosphate hydrolases"/>
    <property type="match status" value="1"/>
</dbReference>
<name>A0AA86MZN3_9BACT</name>
<proteinExistence type="predicted"/>
<feature type="region of interest" description="Disordered" evidence="2">
    <location>
        <begin position="275"/>
        <end position="338"/>
    </location>
</feature>
<feature type="compositionally biased region" description="Acidic residues" evidence="2">
    <location>
        <begin position="282"/>
        <end position="293"/>
    </location>
</feature>
<dbReference type="GO" id="GO:0016887">
    <property type="term" value="F:ATP hydrolysis activity"/>
    <property type="evidence" value="ECO:0007669"/>
    <property type="project" value="InterPro"/>
</dbReference>
<dbReference type="PANTHER" id="PTHR35894">
    <property type="entry name" value="GENERAL SECRETION PATHWAY PROTEIN A-RELATED"/>
    <property type="match status" value="1"/>
</dbReference>
<keyword evidence="1" id="KW-0802">TPR repeat</keyword>
<dbReference type="PROSITE" id="PS50005">
    <property type="entry name" value="TPR"/>
    <property type="match status" value="1"/>
</dbReference>
<dbReference type="SMART" id="SM00028">
    <property type="entry name" value="TPR"/>
    <property type="match status" value="3"/>
</dbReference>
<dbReference type="SUPFAM" id="SSF48452">
    <property type="entry name" value="TPR-like"/>
    <property type="match status" value="1"/>
</dbReference>
<feature type="compositionally biased region" description="Low complexity" evidence="2">
    <location>
        <begin position="314"/>
        <end position="326"/>
    </location>
</feature>
<evidence type="ECO:0000259" key="3">
    <source>
        <dbReference type="SMART" id="SM00382"/>
    </source>
</evidence>
<dbReference type="EMBL" id="OX365700">
    <property type="protein sequence ID" value="CAI4032032.1"/>
    <property type="molecule type" value="Genomic_DNA"/>
</dbReference>
<evidence type="ECO:0000313" key="4">
    <source>
        <dbReference type="EMBL" id="CAI4032032.1"/>
    </source>
</evidence>
<protein>
    <submittedName>
        <fullName evidence="4">TPR_REGION domain-containing protein</fullName>
    </submittedName>
</protein>